<protein>
    <submittedName>
        <fullName evidence="7">ARAD1A12738p</fullName>
    </submittedName>
</protein>
<feature type="compositionally biased region" description="Polar residues" evidence="2">
    <location>
        <begin position="1021"/>
        <end position="1031"/>
    </location>
</feature>
<feature type="coiled-coil region" evidence="1">
    <location>
        <begin position="2316"/>
        <end position="2343"/>
    </location>
</feature>
<dbReference type="InterPro" id="IPR019449">
    <property type="entry name" value="FMP27_WPPW_RBG"/>
</dbReference>
<feature type="compositionally biased region" description="Low complexity" evidence="2">
    <location>
        <begin position="2799"/>
        <end position="2813"/>
    </location>
</feature>
<feature type="compositionally biased region" description="Polar residues" evidence="2">
    <location>
        <begin position="2871"/>
        <end position="2904"/>
    </location>
</feature>
<dbReference type="InterPro" id="IPR019441">
    <property type="entry name" value="FMP27/BLTP2/Hobbit_GFWDK_RBG"/>
</dbReference>
<organism evidence="7">
    <name type="scientific">Blastobotrys adeninivorans</name>
    <name type="common">Yeast</name>
    <name type="synonym">Arxula adeninivorans</name>
    <dbReference type="NCBI Taxonomy" id="409370"/>
    <lineage>
        <taxon>Eukaryota</taxon>
        <taxon>Fungi</taxon>
        <taxon>Dikarya</taxon>
        <taxon>Ascomycota</taxon>
        <taxon>Saccharomycotina</taxon>
        <taxon>Dipodascomycetes</taxon>
        <taxon>Dipodascales</taxon>
        <taxon>Trichomonascaceae</taxon>
        <taxon>Blastobotrys</taxon>
    </lineage>
</organism>
<feature type="domain" description="FMP27 WPPW motif-containing RBG unit" evidence="6">
    <location>
        <begin position="1689"/>
        <end position="2199"/>
    </location>
</feature>
<dbReference type="EMBL" id="HG937691">
    <property type="protein sequence ID" value="CDP33588.1"/>
    <property type="molecule type" value="Genomic_DNA"/>
</dbReference>
<feature type="region of interest" description="Disordered" evidence="2">
    <location>
        <begin position="294"/>
        <end position="320"/>
    </location>
</feature>
<dbReference type="PANTHER" id="PTHR15678:SF6">
    <property type="entry name" value="BRIDGE-LIKE LIPID TRANSFER PROTEIN FAMILY MEMBER 2"/>
    <property type="match status" value="1"/>
</dbReference>
<gene>
    <name evidence="7" type="ORF">GNLVRS02_ARAD1A12738g</name>
</gene>
<feature type="compositionally biased region" description="Polar residues" evidence="2">
    <location>
        <begin position="2576"/>
        <end position="2607"/>
    </location>
</feature>
<evidence type="ECO:0000256" key="1">
    <source>
        <dbReference type="SAM" id="Coils"/>
    </source>
</evidence>
<keyword evidence="1" id="KW-0175">Coiled coil</keyword>
<dbReference type="PhylomeDB" id="A0A060SXZ0"/>
<feature type="compositionally biased region" description="Polar residues" evidence="2">
    <location>
        <begin position="303"/>
        <end position="318"/>
    </location>
</feature>
<evidence type="ECO:0000256" key="3">
    <source>
        <dbReference type="SAM" id="Phobius"/>
    </source>
</evidence>
<feature type="region of interest" description="Disordered" evidence="2">
    <location>
        <begin position="2022"/>
        <end position="2049"/>
    </location>
</feature>
<feature type="compositionally biased region" description="Polar residues" evidence="2">
    <location>
        <begin position="1072"/>
        <end position="1093"/>
    </location>
</feature>
<feature type="region of interest" description="Disordered" evidence="2">
    <location>
        <begin position="2529"/>
        <end position="2677"/>
    </location>
</feature>
<dbReference type="SMART" id="SM01214">
    <property type="entry name" value="Fmp27_GFWDK"/>
    <property type="match status" value="1"/>
</dbReference>
<sequence>MLHAPVSPLDLFPSIQGLLFTYLGYLLIIYLCSFLVLAIIRILTGVSIKRLGYFSLRHVSFSPKPGIHVSIGAIGLSFHRPSVARPGWLHVYCSNTDVSLDSKIVLHPGFEMFSKESDSSKHKKSFDNCTEIDGDWAIAPPKTTLFYLTRFILRYNKYLEIIATSTAVTYTDIASIVVGSLSFKVDLRDIRNRQHNTTFVGTLDTHKFKQGEISAYCRLMCQDFYISKRFDDPTPREFLDYLGVDITGVLGTNDLSIKDISLALKLGHALMLVDKAEHVMKAVKNVRQQIADEEHINLDEEPTSTGPASPTLSAQSSPPALLTETDKRNLSKIGTILVRVVKEVEFRVGYFGVSGWDVTSPDGAQTMSFQGGAKDLVLDLRRLNPQSPGFKLFFNDNDTAHQAIFSMSSLSLGAGAGDGEAQREMLYVPMSSVISKTNVFSKTIQFVEAENASANQSIFRAYANIVSPTVDVEARHVPILRDVLRSNEEDQSKKRASKFSLNRFRQLLPRANVKFSITEPAARLLVGDSHNESRSMVISSSSKIQCDFESSHSTDSANPDYHADATLQISSFDTWYRSASGDRHEVFTSENLFFKIGSVMTRSTLDSSISAVVSNAHFLLTKKEVVKGISEIFQHRVSSRAKKMMNSPPPTKKLPFLLNIPPWVSDVSIEIADTAVSIATQNYTKNADYLRGLTLKMGNSGIKYNRSDHKGGRWAMVTMNGIEGYKIEEPYELDIRPECRFFLLENVEVRLKSYIDEYEIPHFNCKVALKDVLLHYDLNLHFLFMLSVMMIRRAFALGIPRPASPETADSTPSKTINLLHLTTDIIKLKVELPQKEHIMIETNDLVLHKTSDRSKKSTSYAKAIRLYARHPFVSDAWCRLVSLKHPQADITTISKTGPIEVCFDAMRLNIPNQFVTYRVLDNSVTLFKSVARLTEEYHKRGKFVRDSPDRKPKEKSKMPNIPKVRIKSPVLLLSLEDDHFESQLGLIFQVGAREQKIRLEKERAFEAKVVAINAAKERSKFQQAAPSNPSTLRGKKSGLFAKGNGPFSKSHTVIGTEEPVFDGSNRGKKSTEGPSRSTTFDTANSADSASTVGTTGGDDAESIAATDRSINLGVKDHEAALAKHKKHSFMNLQNVLHKRRDRMKYTMKSPTAPSEESAVTIETARQKLKEHFSKSWIQAFKDARRYQKEAVKKNIDMIWGPDSIDHRTARTEEIVDYSEDPMLFHAIFRNLDLQIQSPDFDERGLRTYLHNIGKKLPMDTRFGLLVPLRLDMDVSEVRMGFRDYPLPALHFPDLHPSQDPSICSIKIGGNFVVAEELWLDEASIRRLDVPLVPSAVTYPCQEDVFNHYVVDVVRTVSAVKMYTDLNFQINSINSTRFSWAQSTQPAMQTVMQAFDSFSKPPIDPSPKLGFWDKMRAIFHARLRFEFKEGDVQLLLKGSRSPYELQSFGAGFVMCWSKNVVLTVNEHDDPRRLMGVTSDEYLLAIPNYVVQEKDYFRKRHVFAHAIMSKTSYSEHRNFHKVMMKLTGKVRWQLGLMFEQDQADSIERTSEFIPHYTIALAKPQLIDDLDNYDAYKGFRSKYMHMAISVSSPHREVTDYEPVLENTYNTIHLTPLAITHFQKWWKLFDGALSLPPRNGKLFQPNAPKKPKFGRHLYTVKYQLVLSPLFIAHTYRHPHTDDITKPSKLASTGIKSKIDRFIMDLHQRREPEPGTKRWRMKLHRGEIDLKETDMRVVVSRFKEKSPQELVAKKLGVQESPASSVSNENSSAFSSNVRMSGKFKIHDNDYAWIDMNDYTELESPTPITHMPRIDVLPLLYTPRWTYFRQTDHTNTRYDKTEDGTTYVKFGSEHVHQCLIGRTHPESTQVELFLDRAEEVEEQIKNHEATLDSLNRDLEDFPDEVQIADRIAKLQQEMKELVHRKEWIQERVESIKGPGCQGLTVPEMRRRKDSISSISTNPEGEEHDKQYSSFSNRFIFHSVQLKWNNANRNAIYRFFHRVGDYKAYTYFVTGKALRYLEDVMEKQNERGTTSDTSSSFSTQGTGKSAPSTFENREDLSSQLHSALLSDCCENVLNGSCRRRVNDFKSSLRETREKSHNAVDSYLVRFLSPQIQLVSDQNPDQCVLLVSEGIDLGIIDIMDENNDEDDVSGVVETRYGLELKDAQFFVFSTQEIQRGNVTFFGSNGYGSGDLANWPPWLGLECCYHTSPYLKDHLVVQRTSATLRYDKPNSLRVQKLLSRDETASTNSSEEAFGAHVVQGEKYRANRITVDFPKVVAACDSAQYFAVYTIALDLLVYSEPTRQQYTERLEEIMLATDFSDLNKAVDRIQQLRTDIRQLEEVRQDFNLRSGDLGDRGESDRTLVETEFLHSVMELMVMMRAIRTGMQKGRNRTSDTSQFLKWAISADQIVWHVLSKDRKPFLDVGLAEASFNRLEGDDGFNTNTIEVGMLQSFNLSPNALYQELISPYLVEGERNGEGDRKAKLIFVEWTMLDPIGGIPIMDHFEVKLEPLKIQLDHESGQKVFEYIFPSRDEESPFQLSAVSPGEAAALSQNGNSTDSSDDGSDDDDDDDESIATGRGKQSVRSSNTKSGGMFSRLSQLKNGTGSGNSSQLGSARGHRKLLSASNDAGSIGGSSGSIRGGSIRSGRGPASDATSITSRGRSEHRSFSFQGTRSSSRSADTKSSEAKNDDFAIMLKRASNYTSIVDIKIDSTVLCVSYKGPGNRSFMDIHEFVLRLPDFEYKNKTWSNYDLAMRLKKDVIRTLLQHTGALIGNKLTRHRRKKNQPLKQLTSYMSFTSVQDLTENSSPSSSRAPSVPGSPRITITGADSDDSGRPSRTSNGTGSGSGQDAPSSNDNSVSATQLPLHRQHTTSDIVRPTKTTRSSTSGSQQPLSKFHSTSEVLSASQQSGEPNSLRKASSFVKGIVSKDHESSVSPGSSPQLTAVGSSPLRPSISTASTKSHASSPRPPHSTPDSPLTKLRRLTKSSTDDHSSAHNSHLHVPEQDQASSSESEGDNIARKGKKLLKKIL</sequence>
<evidence type="ECO:0000259" key="4">
    <source>
        <dbReference type="SMART" id="SM01214"/>
    </source>
</evidence>
<feature type="compositionally biased region" description="Polar residues" evidence="2">
    <location>
        <begin position="2925"/>
        <end position="2938"/>
    </location>
</feature>
<feature type="domain" description="FMP27 SW motif-containing RBG unit" evidence="5">
    <location>
        <begin position="1163"/>
        <end position="1265"/>
    </location>
</feature>
<evidence type="ECO:0000313" key="7">
    <source>
        <dbReference type="EMBL" id="CDP33588.1"/>
    </source>
</evidence>
<keyword evidence="3" id="KW-0812">Transmembrane</keyword>
<reference evidence="7" key="2">
    <citation type="submission" date="2014-06" db="EMBL/GenBank/DDBJ databases">
        <title>The complete genome of Blastobotrys (Arxula) adeninivorans LS3 - a yeast of biotechnological interest.</title>
        <authorList>
            <person name="Kunze G."/>
            <person name="Gaillardin C."/>
            <person name="Czernicka M."/>
            <person name="Durrens P."/>
            <person name="Martin T."/>
            <person name="Boer E."/>
            <person name="Gabaldon T."/>
            <person name="Cruz J."/>
            <person name="Talla E."/>
            <person name="Marck C."/>
            <person name="Goffeau A."/>
            <person name="Barbe V."/>
            <person name="Baret P."/>
            <person name="Baronian K."/>
            <person name="Beier S."/>
            <person name="Bleykasten C."/>
            <person name="Bode R."/>
            <person name="Casaregola S."/>
            <person name="Despons L."/>
            <person name="Fairhead C."/>
            <person name="Giersberg M."/>
            <person name="Gierski P."/>
            <person name="Hahnel U."/>
            <person name="Hartmann A."/>
            <person name="Jankowska D."/>
            <person name="Jubin C."/>
            <person name="Jung P."/>
            <person name="Lafontaine I."/>
            <person name="Leh-Louis V."/>
            <person name="Lemaire M."/>
            <person name="Marcet-Houben M."/>
            <person name="Mascher M."/>
            <person name="Morel G."/>
            <person name="Richard G.-F."/>
            <person name="Riechen J."/>
            <person name="Sacerdot C."/>
            <person name="Sarkar A."/>
            <person name="Savel G."/>
            <person name="Schacherer J."/>
            <person name="Sherman D."/>
            <person name="Straub M.-L."/>
            <person name="Stein N."/>
            <person name="Thierry A."/>
            <person name="Trautwein-Schult A."/>
            <person name="Westhof E."/>
            <person name="Worch S."/>
            <person name="Dujon B."/>
            <person name="Souciet J.-L."/>
            <person name="Wincker P."/>
            <person name="Scholz U."/>
            <person name="Neuveglise N."/>
        </authorList>
    </citation>
    <scope>NUCLEOTIDE SEQUENCE</scope>
    <source>
        <strain evidence="7">LS3</strain>
    </source>
</reference>
<feature type="transmembrane region" description="Helical" evidence="3">
    <location>
        <begin position="20"/>
        <end position="43"/>
    </location>
</feature>
<feature type="compositionally biased region" description="Gly residues" evidence="2">
    <location>
        <begin position="2624"/>
        <end position="2633"/>
    </location>
</feature>
<feature type="region of interest" description="Disordered" evidence="2">
    <location>
        <begin position="2793"/>
        <end position="3021"/>
    </location>
</feature>
<keyword evidence="3" id="KW-1133">Transmembrane helix</keyword>
<feature type="compositionally biased region" description="Polar residues" evidence="2">
    <location>
        <begin position="2842"/>
        <end position="2855"/>
    </location>
</feature>
<proteinExistence type="predicted"/>
<feature type="region of interest" description="Disordered" evidence="2">
    <location>
        <begin position="1020"/>
        <end position="1102"/>
    </location>
</feature>
<feature type="compositionally biased region" description="Low complexity" evidence="2">
    <location>
        <begin position="2025"/>
        <end position="2042"/>
    </location>
</feature>
<reference evidence="7" key="1">
    <citation type="submission" date="2014-02" db="EMBL/GenBank/DDBJ databases">
        <authorList>
            <person name="Genoscope - CEA"/>
        </authorList>
    </citation>
    <scope>NUCLEOTIDE SEQUENCE</scope>
    <source>
        <strain evidence="7">LS3</strain>
    </source>
</reference>
<feature type="compositionally biased region" description="Acidic residues" evidence="2">
    <location>
        <begin position="2553"/>
        <end position="2567"/>
    </location>
</feature>
<evidence type="ECO:0000256" key="2">
    <source>
        <dbReference type="SAM" id="MobiDB-lite"/>
    </source>
</evidence>
<keyword evidence="3" id="KW-0472">Membrane</keyword>
<dbReference type="PANTHER" id="PTHR15678">
    <property type="entry name" value="ANTIGEN MLAA-22-RELATED"/>
    <property type="match status" value="1"/>
</dbReference>
<feature type="transmembrane region" description="Helical" evidence="3">
    <location>
        <begin position="158"/>
        <end position="183"/>
    </location>
</feature>
<feature type="compositionally biased region" description="Basic residues" evidence="2">
    <location>
        <begin position="3011"/>
        <end position="3021"/>
    </location>
</feature>
<dbReference type="InterPro" id="IPR045167">
    <property type="entry name" value="Hobbit"/>
</dbReference>
<dbReference type="Pfam" id="PF10344">
    <property type="entry name" value="Hobbit"/>
    <property type="match status" value="1"/>
</dbReference>
<dbReference type="SMART" id="SM01215">
    <property type="entry name" value="Fmp27_SW"/>
    <property type="match status" value="1"/>
</dbReference>
<feature type="domain" description="FMP27/BLTP2/Hobbit GFWDK motif-containing RBG unit" evidence="4">
    <location>
        <begin position="1283"/>
        <end position="1444"/>
    </location>
</feature>
<name>A0A060SXZ0_BLAAD</name>
<feature type="coiled-coil region" evidence="1">
    <location>
        <begin position="1864"/>
        <end position="1925"/>
    </location>
</feature>
<dbReference type="InterPro" id="IPR019415">
    <property type="entry name" value="FMP27_SW_RBG"/>
</dbReference>
<feature type="compositionally biased region" description="Polar residues" evidence="2">
    <location>
        <begin position="2945"/>
        <end position="2956"/>
    </location>
</feature>
<accession>A0A060SXZ0</accession>
<evidence type="ECO:0000259" key="5">
    <source>
        <dbReference type="SMART" id="SM01215"/>
    </source>
</evidence>
<dbReference type="SMART" id="SM01216">
    <property type="entry name" value="Fmp27_WPPW"/>
    <property type="match status" value="1"/>
</dbReference>
<evidence type="ECO:0000259" key="6">
    <source>
        <dbReference type="SMART" id="SM01216"/>
    </source>
</evidence>